<evidence type="ECO:0000313" key="2">
    <source>
        <dbReference type="Proteomes" id="UP000828048"/>
    </source>
</evidence>
<organism evidence="1 2">
    <name type="scientific">Vaccinium darrowii</name>
    <dbReference type="NCBI Taxonomy" id="229202"/>
    <lineage>
        <taxon>Eukaryota</taxon>
        <taxon>Viridiplantae</taxon>
        <taxon>Streptophyta</taxon>
        <taxon>Embryophyta</taxon>
        <taxon>Tracheophyta</taxon>
        <taxon>Spermatophyta</taxon>
        <taxon>Magnoliopsida</taxon>
        <taxon>eudicotyledons</taxon>
        <taxon>Gunneridae</taxon>
        <taxon>Pentapetalae</taxon>
        <taxon>asterids</taxon>
        <taxon>Ericales</taxon>
        <taxon>Ericaceae</taxon>
        <taxon>Vaccinioideae</taxon>
        <taxon>Vaccinieae</taxon>
        <taxon>Vaccinium</taxon>
    </lineage>
</organism>
<protein>
    <submittedName>
        <fullName evidence="1">Uncharacterized protein</fullName>
    </submittedName>
</protein>
<gene>
    <name evidence="1" type="ORF">Vadar_025430</name>
</gene>
<proteinExistence type="predicted"/>
<dbReference type="Proteomes" id="UP000828048">
    <property type="component" value="Chromosome 10"/>
</dbReference>
<reference evidence="1 2" key="1">
    <citation type="journal article" date="2021" name="Hortic Res">
        <title>High-quality reference genome and annotation aids understanding of berry development for evergreen blueberry (Vaccinium darrowii).</title>
        <authorList>
            <person name="Yu J."/>
            <person name="Hulse-Kemp A.M."/>
            <person name="Babiker E."/>
            <person name="Staton M."/>
        </authorList>
    </citation>
    <scope>NUCLEOTIDE SEQUENCE [LARGE SCALE GENOMIC DNA]</scope>
    <source>
        <strain evidence="2">cv. NJ 8807/NJ 8810</strain>
        <tissue evidence="1">Young leaf</tissue>
    </source>
</reference>
<sequence length="111" mass="12714">METKRKSDPSICWTNERHRDYLNSMEDSFVQTMLGNNGHHLLRLDRYIPDSSESTLDLKPEIRRSSSSKRKSHSSTSDIDNPKTRTGMKTRRPSSSQPHTSSQDQVVPQLG</sequence>
<evidence type="ECO:0000313" key="1">
    <source>
        <dbReference type="EMBL" id="KAH7841087.1"/>
    </source>
</evidence>
<keyword evidence="2" id="KW-1185">Reference proteome</keyword>
<dbReference type="EMBL" id="CM037160">
    <property type="protein sequence ID" value="KAH7841087.1"/>
    <property type="molecule type" value="Genomic_DNA"/>
</dbReference>
<name>A0ACB7XKA9_9ERIC</name>
<comment type="caution">
    <text evidence="1">The sequence shown here is derived from an EMBL/GenBank/DDBJ whole genome shotgun (WGS) entry which is preliminary data.</text>
</comment>
<accession>A0ACB7XKA9</accession>